<dbReference type="AlphaFoldDB" id="A0A7S3GXE4"/>
<reference evidence="2" key="1">
    <citation type="submission" date="2021-01" db="EMBL/GenBank/DDBJ databases">
        <authorList>
            <person name="Corre E."/>
            <person name="Pelletier E."/>
            <person name="Niang G."/>
            <person name="Scheremetjew M."/>
            <person name="Finn R."/>
            <person name="Kale V."/>
            <person name="Holt S."/>
            <person name="Cochrane G."/>
            <person name="Meng A."/>
            <person name="Brown T."/>
            <person name="Cohen L."/>
        </authorList>
    </citation>
    <scope>NUCLEOTIDE SEQUENCE</scope>
    <source>
        <strain evidence="2">CCAP 955/1</strain>
    </source>
</reference>
<dbReference type="InterPro" id="IPR041492">
    <property type="entry name" value="HAD_2"/>
</dbReference>
<dbReference type="NCBIfam" id="TIGR01509">
    <property type="entry name" value="HAD-SF-IA-v3"/>
    <property type="match status" value="1"/>
</dbReference>
<dbReference type="SFLD" id="SFLDG01129">
    <property type="entry name" value="C1.5:_HAD__Beta-PGM__Phosphata"/>
    <property type="match status" value="1"/>
</dbReference>
<dbReference type="InterPro" id="IPR023214">
    <property type="entry name" value="HAD_sf"/>
</dbReference>
<evidence type="ECO:0000313" key="2">
    <source>
        <dbReference type="EMBL" id="CAE0279092.1"/>
    </source>
</evidence>
<protein>
    <recommendedName>
        <fullName evidence="3">Phosphatase</fullName>
    </recommendedName>
</protein>
<dbReference type="Pfam" id="PF13419">
    <property type="entry name" value="HAD_2"/>
    <property type="match status" value="1"/>
</dbReference>
<dbReference type="InterPro" id="IPR051806">
    <property type="entry name" value="HAD-like_SPP"/>
</dbReference>
<dbReference type="SFLD" id="SFLDS00003">
    <property type="entry name" value="Haloacid_Dehalogenase"/>
    <property type="match status" value="1"/>
</dbReference>
<accession>A0A7S3GXE4</accession>
<dbReference type="CDD" id="cd07505">
    <property type="entry name" value="HAD_BPGM-like"/>
    <property type="match status" value="1"/>
</dbReference>
<dbReference type="SUPFAM" id="SSF56784">
    <property type="entry name" value="HAD-like"/>
    <property type="match status" value="1"/>
</dbReference>
<name>A0A7S3GXE4_9STRA</name>
<dbReference type="Gene3D" id="3.40.50.1000">
    <property type="entry name" value="HAD superfamily/HAD-like"/>
    <property type="match status" value="1"/>
</dbReference>
<keyword evidence="1" id="KW-1133">Transmembrane helix</keyword>
<dbReference type="EMBL" id="HBIC01015695">
    <property type="protein sequence ID" value="CAE0279092.1"/>
    <property type="molecule type" value="Transcribed_RNA"/>
</dbReference>
<dbReference type="InterPro" id="IPR036412">
    <property type="entry name" value="HAD-like_sf"/>
</dbReference>
<dbReference type="InterPro" id="IPR023198">
    <property type="entry name" value="PGP-like_dom2"/>
</dbReference>
<proteinExistence type="predicted"/>
<feature type="transmembrane region" description="Helical" evidence="1">
    <location>
        <begin position="250"/>
        <end position="269"/>
    </location>
</feature>
<keyword evidence="1" id="KW-0812">Transmembrane</keyword>
<dbReference type="InterPro" id="IPR006439">
    <property type="entry name" value="HAD-SF_hydro_IA"/>
</dbReference>
<organism evidence="2">
    <name type="scientific">Spumella elongata</name>
    <dbReference type="NCBI Taxonomy" id="89044"/>
    <lineage>
        <taxon>Eukaryota</taxon>
        <taxon>Sar</taxon>
        <taxon>Stramenopiles</taxon>
        <taxon>Ochrophyta</taxon>
        <taxon>Chrysophyceae</taxon>
        <taxon>Chromulinales</taxon>
        <taxon>Chromulinaceae</taxon>
        <taxon>Spumella</taxon>
    </lineage>
</organism>
<dbReference type="PANTHER" id="PTHR43481:SF4">
    <property type="entry name" value="GLYCEROL-1-PHOSPHATE PHOSPHOHYDROLASE 1-RELATED"/>
    <property type="match status" value="1"/>
</dbReference>
<evidence type="ECO:0000256" key="1">
    <source>
        <dbReference type="SAM" id="Phobius"/>
    </source>
</evidence>
<dbReference type="GO" id="GO:0050308">
    <property type="term" value="F:sugar-phosphatase activity"/>
    <property type="evidence" value="ECO:0007669"/>
    <property type="project" value="TreeGrafter"/>
</dbReference>
<dbReference type="Gene3D" id="1.10.150.240">
    <property type="entry name" value="Putative phosphatase, domain 2"/>
    <property type="match status" value="1"/>
</dbReference>
<gene>
    <name evidence="2" type="ORF">SELO1098_LOCUS7925</name>
</gene>
<evidence type="ECO:0008006" key="3">
    <source>
        <dbReference type="Google" id="ProtNLM"/>
    </source>
</evidence>
<keyword evidence="1" id="KW-0472">Membrane</keyword>
<sequence>MSAVNTIKVQEEDVQALIFDCDGTLIDTMPAFWEAWVQTCQIYDLDFNEKRFYSMAGIPVRDIFEILISEAKHLKVKPDIDTIVKTKLEVSAITVAEIGTPKIDAVVAIAHKYHGKVPLAVASSGNRSNVMQALRDNGILDMFDAVVTAEDVVNHKPAPDIFLLAAHKLGCDPTKCRGYEDANAGLIALQAAGMEAIDVRLLAGYPHVEASSKSVLEMEYRGASAKFAKKNTAAKKEEETSEVGTFLRQLVIGGVVAYLLYILLAHLVYEAVKEDAWSAD</sequence>
<dbReference type="PANTHER" id="PTHR43481">
    <property type="entry name" value="FRUCTOSE-1-PHOSPHATE PHOSPHATASE"/>
    <property type="match status" value="1"/>
</dbReference>